<reference evidence="1 2" key="1">
    <citation type="journal article" date="2022" name="New Phytol.">
        <title>Ecological generalism drives hyperdiversity of secondary metabolite gene clusters in xylarialean endophytes.</title>
        <authorList>
            <person name="Franco M.E.E."/>
            <person name="Wisecaver J.H."/>
            <person name="Arnold A.E."/>
            <person name="Ju Y.M."/>
            <person name="Slot J.C."/>
            <person name="Ahrendt S."/>
            <person name="Moore L.P."/>
            <person name="Eastman K.E."/>
            <person name="Scott K."/>
            <person name="Konkel Z."/>
            <person name="Mondo S.J."/>
            <person name="Kuo A."/>
            <person name="Hayes R.D."/>
            <person name="Haridas S."/>
            <person name="Andreopoulos B."/>
            <person name="Riley R."/>
            <person name="LaButti K."/>
            <person name="Pangilinan J."/>
            <person name="Lipzen A."/>
            <person name="Amirebrahimi M."/>
            <person name="Yan J."/>
            <person name="Adam C."/>
            <person name="Keymanesh K."/>
            <person name="Ng V."/>
            <person name="Louie K."/>
            <person name="Northen T."/>
            <person name="Drula E."/>
            <person name="Henrissat B."/>
            <person name="Hsieh H.M."/>
            <person name="Youens-Clark K."/>
            <person name="Lutzoni F."/>
            <person name="Miadlikowska J."/>
            <person name="Eastwood D.C."/>
            <person name="Hamelin R.C."/>
            <person name="Grigoriev I.V."/>
            <person name="U'Ren J.M."/>
        </authorList>
    </citation>
    <scope>NUCLEOTIDE SEQUENCE [LARGE SCALE GENOMIC DNA]</scope>
    <source>
        <strain evidence="1 2">ER1909</strain>
    </source>
</reference>
<gene>
    <name evidence="1" type="ORF">F4821DRAFT_273773</name>
</gene>
<proteinExistence type="predicted"/>
<dbReference type="Proteomes" id="UP001497680">
    <property type="component" value="Unassembled WGS sequence"/>
</dbReference>
<evidence type="ECO:0000313" key="1">
    <source>
        <dbReference type="EMBL" id="KAI6080558.1"/>
    </source>
</evidence>
<keyword evidence="2" id="KW-1185">Reference proteome</keyword>
<name>A0ACC0CJN5_9PEZI</name>
<dbReference type="EMBL" id="MU394435">
    <property type="protein sequence ID" value="KAI6080558.1"/>
    <property type="molecule type" value="Genomic_DNA"/>
</dbReference>
<accession>A0ACC0CJN5</accession>
<organism evidence="1 2">
    <name type="scientific">Hypoxylon rubiginosum</name>
    <dbReference type="NCBI Taxonomy" id="110542"/>
    <lineage>
        <taxon>Eukaryota</taxon>
        <taxon>Fungi</taxon>
        <taxon>Dikarya</taxon>
        <taxon>Ascomycota</taxon>
        <taxon>Pezizomycotina</taxon>
        <taxon>Sordariomycetes</taxon>
        <taxon>Xylariomycetidae</taxon>
        <taxon>Xylariales</taxon>
        <taxon>Hypoxylaceae</taxon>
        <taxon>Hypoxylon</taxon>
    </lineage>
</organism>
<sequence>MSAIKTVAVAGASGNVGPPIVNQLLEDGFKVTALARKGSSHKFPAAVAVVEIDYESPESLVKALSGQDAVVSAVGLDGLETQLPLVAAAVKAGVKRFVPSEFVGDATNEKAGQLPPFVPKKAVSDLLAKEAAAGKITYTLLSTGPFLDMWLASGMFLNLKAKSANLWNGGDRVFSTTTVPSSAKAVSGVLLHPEETKNRNVRVHSASTTQNKLLAIAKKAVGADGWTTTVTSTDDALKEAYAKLDKGEVDKLGFISSAIWGEGYGSNFEVENDLVGVKELSDAEIQSLMEGLAK</sequence>
<protein>
    <submittedName>
        <fullName evidence="1">NAD(P)-binding protein</fullName>
    </submittedName>
</protein>
<comment type="caution">
    <text evidence="1">The sequence shown here is derived from an EMBL/GenBank/DDBJ whole genome shotgun (WGS) entry which is preliminary data.</text>
</comment>
<evidence type="ECO:0000313" key="2">
    <source>
        <dbReference type="Proteomes" id="UP001497680"/>
    </source>
</evidence>